<accession>A0A2V0RA70</accession>
<name>A0A2V0RA70_9ZZZZ</name>
<sequence length="282" mass="31958">MFTFHRQSVNMPGRQEPVMPTGRLSIEEKLEQVDSLTILIENEGSMVSQINIGKDENGKTSVFMMNVNVPWENPLRGVRITYNRAFEDKINPNSPAGSEPMNDNSLCETLVKYEEETSKLAQQNVERKSMNDDTFEAALKALPKIRTPTPNSDIDCNSLYSEEELGDLQKFLRVSSVGKKYNIKVKSDGGLLADLKNVLSSSKSTKRNIYVITKIDDRDEISHTIVLSKTRPKNFVNVRTLPIGVDIWLTKHVPKFKVQSVNDIEYAMLQHVREALVSFFGF</sequence>
<dbReference type="EMBL" id="BDQA01000617">
    <property type="protein sequence ID" value="GBH22091.1"/>
    <property type="molecule type" value="Genomic_RNA"/>
</dbReference>
<protein>
    <submittedName>
        <fullName evidence="1">Uncharacterized protein</fullName>
    </submittedName>
</protein>
<evidence type="ECO:0000313" key="1">
    <source>
        <dbReference type="EMBL" id="GBH22091.1"/>
    </source>
</evidence>
<proteinExistence type="predicted"/>
<dbReference type="AlphaFoldDB" id="A0A2V0RA70"/>
<organism evidence="1">
    <name type="scientific">viral metagenome</name>
    <dbReference type="NCBI Taxonomy" id="1070528"/>
    <lineage>
        <taxon>unclassified sequences</taxon>
        <taxon>metagenomes</taxon>
        <taxon>organismal metagenomes</taxon>
    </lineage>
</organism>
<reference evidence="1" key="1">
    <citation type="submission" date="2017-04" db="EMBL/GenBank/DDBJ databases">
        <title>Unveiling RNA virosphere associated with marine microorganisms.</title>
        <authorList>
            <person name="Urayama S."/>
            <person name="Takaki Y."/>
            <person name="Nishi S."/>
            <person name="Yoshida Y."/>
            <person name="Deguchi S."/>
            <person name="Takai K."/>
            <person name="Nunoura T."/>
        </authorList>
    </citation>
    <scope>NUCLEOTIDE SEQUENCE</scope>
</reference>
<comment type="caution">
    <text evidence="1">The sequence shown here is derived from an EMBL/GenBank/DDBJ whole genome shotgun (WGS) entry which is preliminary data.</text>
</comment>